<sequence length="368" mass="41188">MIRYNMKLTAILAMFIPFSLSGFSQQHKNDPNKLLILQSQGSFTVGGTVIQNPGNYDATKFDNWKPYPEGQTYHGDHAYVFYQIPDKSRPLPLVFLHGAGSSSKVWETTPDGRDGFQNIFLRRRFSTYLVDQPRRGKAGRSTLAASIDPTADEQMWYEIFRIGVWPNFNKGVQFPQDAESLNQFFRQMTPNTGPFDTEIITNSMSALFDKIGSGILVTHSQGGLPGWLTGIKSDKVKAIVAYEPGTYPFPKGELPEPISGLTGVLKGVEVSMDDFMKLTRIPIVMYFGDYIPDAPDAVTNDLGAENWRTRLALGRLFVETMNRHGGDATLVELPKIGIYGNTHFLMSDLNNIEIADQLSKWLKEKGLD</sequence>
<dbReference type="CDD" id="cd12810">
    <property type="entry name" value="Esterase_713_like-3"/>
    <property type="match status" value="1"/>
</dbReference>
<dbReference type="InterPro" id="IPR000073">
    <property type="entry name" value="AB_hydrolase_1"/>
</dbReference>
<organism evidence="3 4">
    <name type="scientific">Dysgonomonas alginatilytica</name>
    <dbReference type="NCBI Taxonomy" id="1605892"/>
    <lineage>
        <taxon>Bacteria</taxon>
        <taxon>Pseudomonadati</taxon>
        <taxon>Bacteroidota</taxon>
        <taxon>Bacteroidia</taxon>
        <taxon>Bacteroidales</taxon>
        <taxon>Dysgonomonadaceae</taxon>
        <taxon>Dysgonomonas</taxon>
    </lineage>
</organism>
<protein>
    <submittedName>
        <fullName evidence="3">Alpha/beta hydrolase family protein</fullName>
    </submittedName>
</protein>
<keyword evidence="3" id="KW-0378">Hydrolase</keyword>
<dbReference type="GO" id="GO:0016787">
    <property type="term" value="F:hydrolase activity"/>
    <property type="evidence" value="ECO:0007669"/>
    <property type="project" value="UniProtKB-KW"/>
</dbReference>
<dbReference type="Gene3D" id="3.40.50.1820">
    <property type="entry name" value="alpha/beta hydrolase"/>
    <property type="match status" value="1"/>
</dbReference>
<evidence type="ECO:0000259" key="2">
    <source>
        <dbReference type="Pfam" id="PF12697"/>
    </source>
</evidence>
<dbReference type="PANTHER" id="PTHR43194:SF4">
    <property type="entry name" value="AB HYDROLASE-1 DOMAIN-CONTAINING PROTEIN"/>
    <property type="match status" value="1"/>
</dbReference>
<proteinExistence type="predicted"/>
<dbReference type="Pfam" id="PF12697">
    <property type="entry name" value="Abhydrolase_6"/>
    <property type="match status" value="1"/>
</dbReference>
<dbReference type="AlphaFoldDB" id="A0A2V3PIL2"/>
<feature type="domain" description="AB hydrolase-1" evidence="2">
    <location>
        <begin position="93"/>
        <end position="314"/>
    </location>
</feature>
<dbReference type="Proteomes" id="UP000247973">
    <property type="component" value="Unassembled WGS sequence"/>
</dbReference>
<accession>A0A2V3PIL2</accession>
<name>A0A2V3PIL2_9BACT</name>
<comment type="caution">
    <text evidence="3">The sequence shown here is derived from an EMBL/GenBank/DDBJ whole genome shotgun (WGS) entry which is preliminary data.</text>
</comment>
<dbReference type="InterPro" id="IPR050228">
    <property type="entry name" value="Carboxylesterase_BioH"/>
</dbReference>
<keyword evidence="4" id="KW-1185">Reference proteome</keyword>
<dbReference type="PANTHER" id="PTHR43194">
    <property type="entry name" value="HYDROLASE ALPHA/BETA FOLD FAMILY"/>
    <property type="match status" value="1"/>
</dbReference>
<evidence type="ECO:0000256" key="1">
    <source>
        <dbReference type="SAM" id="SignalP"/>
    </source>
</evidence>
<dbReference type="RefSeq" id="WP_221409257.1">
    <property type="nucleotide sequence ID" value="NZ_QICL01000036.1"/>
</dbReference>
<keyword evidence="1" id="KW-0732">Signal</keyword>
<feature type="signal peptide" evidence="1">
    <location>
        <begin position="1"/>
        <end position="24"/>
    </location>
</feature>
<reference evidence="3 4" key="1">
    <citation type="submission" date="2018-03" db="EMBL/GenBank/DDBJ databases">
        <title>Genomic Encyclopedia of Archaeal and Bacterial Type Strains, Phase II (KMG-II): from individual species to whole genera.</title>
        <authorList>
            <person name="Goeker M."/>
        </authorList>
    </citation>
    <scope>NUCLEOTIDE SEQUENCE [LARGE SCALE GENOMIC DNA]</scope>
    <source>
        <strain evidence="3 4">DSM 100214</strain>
    </source>
</reference>
<gene>
    <name evidence="3" type="ORF">CLV62_1364</name>
</gene>
<dbReference type="InterPro" id="IPR029058">
    <property type="entry name" value="AB_hydrolase_fold"/>
</dbReference>
<evidence type="ECO:0000313" key="3">
    <source>
        <dbReference type="EMBL" id="PXV59383.1"/>
    </source>
</evidence>
<dbReference type="EMBL" id="QICL01000036">
    <property type="protein sequence ID" value="PXV59383.1"/>
    <property type="molecule type" value="Genomic_DNA"/>
</dbReference>
<dbReference type="SUPFAM" id="SSF53474">
    <property type="entry name" value="alpha/beta-Hydrolases"/>
    <property type="match status" value="1"/>
</dbReference>
<evidence type="ECO:0000313" key="4">
    <source>
        <dbReference type="Proteomes" id="UP000247973"/>
    </source>
</evidence>
<feature type="chain" id="PRO_5016102145" evidence="1">
    <location>
        <begin position="25"/>
        <end position="368"/>
    </location>
</feature>